<reference evidence="1 2" key="1">
    <citation type="submission" date="2016-11" db="EMBL/GenBank/DDBJ databases">
        <authorList>
            <person name="Manzoor S."/>
        </authorList>
    </citation>
    <scope>NUCLEOTIDE SEQUENCE [LARGE SCALE GENOMIC DNA]</scope>
    <source>
        <strain evidence="1">Clostridium ultunense strain Esp</strain>
    </source>
</reference>
<dbReference type="Proteomes" id="UP000245423">
    <property type="component" value="Chromosome 1"/>
</dbReference>
<dbReference type="EMBL" id="LT669839">
    <property type="protein sequence ID" value="SHD78250.1"/>
    <property type="molecule type" value="Genomic_DNA"/>
</dbReference>
<keyword evidence="2" id="KW-1185">Reference proteome</keyword>
<evidence type="ECO:0000313" key="2">
    <source>
        <dbReference type="Proteomes" id="UP000245423"/>
    </source>
</evidence>
<dbReference type="AlphaFoldDB" id="M1ZC75"/>
<sequence length="53" mass="6266">MGKPENIEEFNLHKVDDIDVYVKSDVVAKDDELKIKYTKILWKERLTVEGILF</sequence>
<organism evidence="1 2">
    <name type="scientific">[Clostridium] ultunense Esp</name>
    <dbReference type="NCBI Taxonomy" id="1288971"/>
    <lineage>
        <taxon>Bacteria</taxon>
        <taxon>Bacillati</taxon>
        <taxon>Bacillota</taxon>
        <taxon>Tissierellia</taxon>
        <taxon>Tissierellales</taxon>
        <taxon>Tepidimicrobiaceae</taxon>
        <taxon>Schnuerera</taxon>
    </lineage>
</organism>
<dbReference type="HOGENOM" id="CLU_212166_1_0_9"/>
<name>M1ZC75_9FIRM</name>
<gene>
    <name evidence="1" type="ORF">CUESP1_2921</name>
</gene>
<proteinExistence type="predicted"/>
<evidence type="ECO:0000313" key="1">
    <source>
        <dbReference type="EMBL" id="SHD78250.1"/>
    </source>
</evidence>
<protein>
    <submittedName>
        <fullName evidence="1">Uncharacterized protein</fullName>
    </submittedName>
</protein>
<accession>M1ZC75</accession>